<feature type="compositionally biased region" description="Polar residues" evidence="2">
    <location>
        <begin position="614"/>
        <end position="644"/>
    </location>
</feature>
<feature type="region of interest" description="Disordered" evidence="2">
    <location>
        <begin position="603"/>
        <end position="685"/>
    </location>
</feature>
<dbReference type="EMBL" id="JAZHXI010000023">
    <property type="protein sequence ID" value="KAL2060288.1"/>
    <property type="molecule type" value="Genomic_DNA"/>
</dbReference>
<protein>
    <recommendedName>
        <fullName evidence="5">Zn(2)-C6 fungal-type domain-containing protein</fullName>
    </recommendedName>
</protein>
<evidence type="ECO:0000256" key="1">
    <source>
        <dbReference type="SAM" id="Coils"/>
    </source>
</evidence>
<evidence type="ECO:0008006" key="5">
    <source>
        <dbReference type="Google" id="ProtNLM"/>
    </source>
</evidence>
<accession>A0ABR4BRN8</accession>
<reference evidence="3 4" key="1">
    <citation type="journal article" date="2024" name="Commun. Biol.">
        <title>Comparative genomic analysis of thermophilic fungi reveals convergent evolutionary adaptations and gene losses.</title>
        <authorList>
            <person name="Steindorff A.S."/>
            <person name="Aguilar-Pontes M.V."/>
            <person name="Robinson A.J."/>
            <person name="Andreopoulos B."/>
            <person name="LaButti K."/>
            <person name="Kuo A."/>
            <person name="Mondo S."/>
            <person name="Riley R."/>
            <person name="Otillar R."/>
            <person name="Haridas S."/>
            <person name="Lipzen A."/>
            <person name="Grimwood J."/>
            <person name="Schmutz J."/>
            <person name="Clum A."/>
            <person name="Reid I.D."/>
            <person name="Moisan M.C."/>
            <person name="Butler G."/>
            <person name="Nguyen T.T.M."/>
            <person name="Dewar K."/>
            <person name="Conant G."/>
            <person name="Drula E."/>
            <person name="Henrissat B."/>
            <person name="Hansel C."/>
            <person name="Singer S."/>
            <person name="Hutchinson M.I."/>
            <person name="de Vries R.P."/>
            <person name="Natvig D.O."/>
            <person name="Powell A.J."/>
            <person name="Tsang A."/>
            <person name="Grigoriev I.V."/>
        </authorList>
    </citation>
    <scope>NUCLEOTIDE SEQUENCE [LARGE SCALE GENOMIC DNA]</scope>
    <source>
        <strain evidence="3 4">CBS 494.80</strain>
    </source>
</reference>
<comment type="caution">
    <text evidence="3">The sequence shown here is derived from an EMBL/GenBank/DDBJ whole genome shotgun (WGS) entry which is preliminary data.</text>
</comment>
<name>A0ABR4BRN8_9HELO</name>
<organism evidence="3 4">
    <name type="scientific">Oculimacula yallundae</name>
    <dbReference type="NCBI Taxonomy" id="86028"/>
    <lineage>
        <taxon>Eukaryota</taxon>
        <taxon>Fungi</taxon>
        <taxon>Dikarya</taxon>
        <taxon>Ascomycota</taxon>
        <taxon>Pezizomycotina</taxon>
        <taxon>Leotiomycetes</taxon>
        <taxon>Helotiales</taxon>
        <taxon>Ploettnerulaceae</taxon>
        <taxon>Oculimacula</taxon>
    </lineage>
</organism>
<proteinExistence type="predicted"/>
<keyword evidence="1" id="KW-0175">Coiled coil</keyword>
<sequence>MSTAAVASSQSFDSIYKQLKSPFVSNGESSSTNKTSSEEPASAMESPLEPEDGSIKEPYWGEETDYIFYVDHLKLPKLSTDENESNAKVLAKMMRQKLVYKIKSHCGLEPRKRLGDNDYLDPLQSDPAPPYFYEWRFTPEYPSFPLRPLAKWRLYDTKACNMALDNGDLYLVDVRNPGPRPPRKDGAVAPAGIRVPGGGGENRERLVKLAEAAFSRYIVLETGITVFDYRDVLDGSGRGPPGWKWIFPTTGIMSKFPEIRNFWNWSTDEILHALHALLTKTLRLERLDPSEFNAVEFRGLPKAALEVQKAPEPAAPRPQYYPTPPISRAPPTNNYHNPINLEAPNPVPTGNQTVSGLNAAAIPRLSGVNSITPVVHALDDLVTQLSARSQLWKQDYTELQASLARERTLAKSNSKQASRIDVLERALCEIERLGANINGTGRPAPQVAPAIAVDSAMAGMEAFYKGEISELKAQNEELKEVIQGQEEDLQNAIWLRERNRELESQLAEKTKEAESAYEALSALSGSNALSKDTGISANGLSLSQGKCDRCLRKGRFCVNPGGPCVGCKSIQKSCTFDKSLALDDALTKARKATESASQFLQRREYTSPYFTPEQRLSQSKEATSQSRGVSQQEQQVQRAINSPQVLPKATHAHSLQTSTNGSSSSTPQPPPKIYDTPQQMAAAAPALESTEMRIDDALQSPYVADSFMADSWEGTAAEINKHFN</sequence>
<feature type="coiled-coil region" evidence="1">
    <location>
        <begin position="461"/>
        <end position="519"/>
    </location>
</feature>
<gene>
    <name evidence="3" type="ORF">VTL71DRAFT_9683</name>
</gene>
<evidence type="ECO:0000313" key="4">
    <source>
        <dbReference type="Proteomes" id="UP001595075"/>
    </source>
</evidence>
<evidence type="ECO:0000256" key="2">
    <source>
        <dbReference type="SAM" id="MobiDB-lite"/>
    </source>
</evidence>
<feature type="region of interest" description="Disordered" evidence="2">
    <location>
        <begin position="23"/>
        <end position="55"/>
    </location>
</feature>
<evidence type="ECO:0000313" key="3">
    <source>
        <dbReference type="EMBL" id="KAL2060288.1"/>
    </source>
</evidence>
<feature type="compositionally biased region" description="Low complexity" evidence="2">
    <location>
        <begin position="654"/>
        <end position="666"/>
    </location>
</feature>
<feature type="compositionally biased region" description="Low complexity" evidence="2">
    <location>
        <begin position="25"/>
        <end position="47"/>
    </location>
</feature>
<keyword evidence="4" id="KW-1185">Reference proteome</keyword>
<dbReference type="Proteomes" id="UP001595075">
    <property type="component" value="Unassembled WGS sequence"/>
</dbReference>